<dbReference type="InterPro" id="IPR019734">
    <property type="entry name" value="TPR_rpt"/>
</dbReference>
<keyword evidence="4" id="KW-1185">Reference proteome</keyword>
<sequence>MSPTTPSPAQAFDETDGEIFTALKNARRRYVLDVLADHGQIDKGELVTRVTELEHGALIDGLDRSTDRHNVYVALQQTHLDVLEDTNVIRREGNTIMKGERFERAYRHYQTALKVRQNDEKESLLTRLKRVVQILRE</sequence>
<keyword evidence="1" id="KW-0802">TPR repeat</keyword>
<evidence type="ECO:0000313" key="3">
    <source>
        <dbReference type="EMBL" id="SEU06441.1"/>
    </source>
</evidence>
<dbReference type="OrthoDB" id="181380at2157"/>
<name>A0A1I0J9B3_9EURY</name>
<dbReference type="AlphaFoldDB" id="A0A1I0J9B3"/>
<dbReference type="Pfam" id="PF24035">
    <property type="entry name" value="DUF7344"/>
    <property type="match status" value="1"/>
</dbReference>
<dbReference type="PROSITE" id="PS50005">
    <property type="entry name" value="TPR"/>
    <property type="match status" value="1"/>
</dbReference>
<organism evidence="3 4">
    <name type="scientific">Natrinema hispanicum</name>
    <dbReference type="NCBI Taxonomy" id="392421"/>
    <lineage>
        <taxon>Archaea</taxon>
        <taxon>Methanobacteriati</taxon>
        <taxon>Methanobacteriota</taxon>
        <taxon>Stenosarchaea group</taxon>
        <taxon>Halobacteria</taxon>
        <taxon>Halobacteriales</taxon>
        <taxon>Natrialbaceae</taxon>
        <taxon>Natrinema</taxon>
    </lineage>
</organism>
<dbReference type="RefSeq" id="WP_092935416.1">
    <property type="nucleotide sequence ID" value="NZ_FOIC01000035.1"/>
</dbReference>
<evidence type="ECO:0000259" key="2">
    <source>
        <dbReference type="Pfam" id="PF24035"/>
    </source>
</evidence>
<dbReference type="EMBL" id="FOIC01000035">
    <property type="protein sequence ID" value="SEU06441.1"/>
    <property type="molecule type" value="Genomic_DNA"/>
</dbReference>
<accession>A0A1I0J9B3</accession>
<dbReference type="InterPro" id="IPR055768">
    <property type="entry name" value="DUF7344"/>
</dbReference>
<gene>
    <name evidence="3" type="ORF">SAMN04488694_13515</name>
</gene>
<dbReference type="Proteomes" id="UP000199320">
    <property type="component" value="Unassembled WGS sequence"/>
</dbReference>
<protein>
    <recommendedName>
        <fullName evidence="2">DUF7344 domain-containing protein</fullName>
    </recommendedName>
</protein>
<feature type="domain" description="DUF7344" evidence="2">
    <location>
        <begin position="20"/>
        <end position="90"/>
    </location>
</feature>
<evidence type="ECO:0000313" key="4">
    <source>
        <dbReference type="Proteomes" id="UP000199320"/>
    </source>
</evidence>
<proteinExistence type="predicted"/>
<reference evidence="4" key="1">
    <citation type="submission" date="2016-10" db="EMBL/GenBank/DDBJ databases">
        <authorList>
            <person name="Varghese N."/>
            <person name="Submissions S."/>
        </authorList>
    </citation>
    <scope>NUCLEOTIDE SEQUENCE [LARGE SCALE GENOMIC DNA]</scope>
    <source>
        <strain evidence="4">CDM_6</strain>
    </source>
</reference>
<feature type="repeat" description="TPR" evidence="1">
    <location>
        <begin position="86"/>
        <end position="119"/>
    </location>
</feature>
<evidence type="ECO:0000256" key="1">
    <source>
        <dbReference type="PROSITE-ProRule" id="PRU00339"/>
    </source>
</evidence>